<sequence>MQDWAAPILASALFAFLAPGLVFQMPGNESPLGFMNMKTSLISMFLHTVLYGFHQSTSIQIPRPQASLSAGHSKLEVFEVILHFRCS</sequence>
<dbReference type="Gramene" id="mRNA:HanXRQr2_Chr09g0387901">
    <property type="protein sequence ID" value="mRNA:HanXRQr2_Chr09g0387901"/>
    <property type="gene ID" value="HanXRQr2_Chr09g0387901"/>
</dbReference>
<dbReference type="EMBL" id="MNCJ02000324">
    <property type="protein sequence ID" value="KAF5790847.1"/>
    <property type="molecule type" value="Genomic_DNA"/>
</dbReference>
<keyword evidence="3" id="KW-1185">Reference proteome</keyword>
<dbReference type="PANTHER" id="PTHR33128">
    <property type="entry name" value="OS05G0103400 PROTEIN"/>
    <property type="match status" value="1"/>
</dbReference>
<dbReference type="InterPro" id="IPR021775">
    <property type="entry name" value="DUF3339"/>
</dbReference>
<gene>
    <name evidence="2" type="ORF">HannXRQ_Chr09g0256251</name>
    <name evidence="1" type="ORF">HanXRQr2_Chr09g0387901</name>
</gene>
<organism evidence="2 3">
    <name type="scientific">Helianthus annuus</name>
    <name type="common">Common sunflower</name>
    <dbReference type="NCBI Taxonomy" id="4232"/>
    <lineage>
        <taxon>Eukaryota</taxon>
        <taxon>Viridiplantae</taxon>
        <taxon>Streptophyta</taxon>
        <taxon>Embryophyta</taxon>
        <taxon>Tracheophyta</taxon>
        <taxon>Spermatophyta</taxon>
        <taxon>Magnoliopsida</taxon>
        <taxon>eudicotyledons</taxon>
        <taxon>Gunneridae</taxon>
        <taxon>Pentapetalae</taxon>
        <taxon>asterids</taxon>
        <taxon>campanulids</taxon>
        <taxon>Asterales</taxon>
        <taxon>Asteraceae</taxon>
        <taxon>Asteroideae</taxon>
        <taxon>Heliantheae alliance</taxon>
        <taxon>Heliantheae</taxon>
        <taxon>Helianthus</taxon>
    </lineage>
</organism>
<evidence type="ECO:0000313" key="1">
    <source>
        <dbReference type="EMBL" id="KAF5790847.1"/>
    </source>
</evidence>
<dbReference type="InParanoid" id="A0A251TVC3"/>
<evidence type="ECO:0000313" key="2">
    <source>
        <dbReference type="EMBL" id="OTG15060.1"/>
    </source>
</evidence>
<dbReference type="Pfam" id="PF11820">
    <property type="entry name" value="DUF3339"/>
    <property type="match status" value="1"/>
</dbReference>
<dbReference type="PANTHER" id="PTHR33128:SF54">
    <property type="entry name" value="OS01G0849500 PROTEIN"/>
    <property type="match status" value="1"/>
</dbReference>
<accession>A0A251TVC3</accession>
<reference evidence="2" key="2">
    <citation type="submission" date="2017-02" db="EMBL/GenBank/DDBJ databases">
        <title>Sunflower complete genome.</title>
        <authorList>
            <person name="Langlade N."/>
            <person name="Munos S."/>
        </authorList>
    </citation>
    <scope>NUCLEOTIDE SEQUENCE [LARGE SCALE GENOMIC DNA]</scope>
    <source>
        <tissue evidence="2">Leaves</tissue>
    </source>
</reference>
<reference evidence="1" key="3">
    <citation type="submission" date="2020-06" db="EMBL/GenBank/DDBJ databases">
        <title>Helianthus annuus Genome sequencing and assembly Release 2.</title>
        <authorList>
            <person name="Gouzy J."/>
            <person name="Langlade N."/>
            <person name="Munos S."/>
        </authorList>
    </citation>
    <scope>NUCLEOTIDE SEQUENCE</scope>
    <source>
        <tissue evidence="1">Leaves</tissue>
    </source>
</reference>
<dbReference type="EMBL" id="CM007898">
    <property type="protein sequence ID" value="OTG15060.1"/>
    <property type="molecule type" value="Genomic_DNA"/>
</dbReference>
<dbReference type="AlphaFoldDB" id="A0A251TVC3"/>
<dbReference type="Proteomes" id="UP000215914">
    <property type="component" value="Chromosome 9"/>
</dbReference>
<evidence type="ECO:0000313" key="3">
    <source>
        <dbReference type="Proteomes" id="UP000215914"/>
    </source>
</evidence>
<reference evidence="1 3" key="1">
    <citation type="journal article" date="2017" name="Nature">
        <title>The sunflower genome provides insights into oil metabolism, flowering and Asterid evolution.</title>
        <authorList>
            <person name="Badouin H."/>
            <person name="Gouzy J."/>
            <person name="Grassa C.J."/>
            <person name="Murat F."/>
            <person name="Staton S.E."/>
            <person name="Cottret L."/>
            <person name="Lelandais-Briere C."/>
            <person name="Owens G.L."/>
            <person name="Carrere S."/>
            <person name="Mayjonade B."/>
            <person name="Legrand L."/>
            <person name="Gill N."/>
            <person name="Kane N.C."/>
            <person name="Bowers J.E."/>
            <person name="Hubner S."/>
            <person name="Bellec A."/>
            <person name="Berard A."/>
            <person name="Berges H."/>
            <person name="Blanchet N."/>
            <person name="Boniface M.C."/>
            <person name="Brunel D."/>
            <person name="Catrice O."/>
            <person name="Chaidir N."/>
            <person name="Claudel C."/>
            <person name="Donnadieu C."/>
            <person name="Faraut T."/>
            <person name="Fievet G."/>
            <person name="Helmstetter N."/>
            <person name="King M."/>
            <person name="Knapp S.J."/>
            <person name="Lai Z."/>
            <person name="Le Paslier M.C."/>
            <person name="Lippi Y."/>
            <person name="Lorenzon L."/>
            <person name="Mandel J.R."/>
            <person name="Marage G."/>
            <person name="Marchand G."/>
            <person name="Marquand E."/>
            <person name="Bret-Mestries E."/>
            <person name="Morien E."/>
            <person name="Nambeesan S."/>
            <person name="Nguyen T."/>
            <person name="Pegot-Espagnet P."/>
            <person name="Pouilly N."/>
            <person name="Raftis F."/>
            <person name="Sallet E."/>
            <person name="Schiex T."/>
            <person name="Thomas J."/>
            <person name="Vandecasteele C."/>
            <person name="Vares D."/>
            <person name="Vear F."/>
            <person name="Vautrin S."/>
            <person name="Crespi M."/>
            <person name="Mangin B."/>
            <person name="Burke J.M."/>
            <person name="Salse J."/>
            <person name="Munos S."/>
            <person name="Vincourt P."/>
            <person name="Rieseberg L.H."/>
            <person name="Langlade N.B."/>
        </authorList>
    </citation>
    <scope>NUCLEOTIDE SEQUENCE [LARGE SCALE GENOMIC DNA]</scope>
    <source>
        <strain evidence="3">cv. SF193</strain>
        <tissue evidence="1">Leaves</tissue>
    </source>
</reference>
<name>A0A251TVC3_HELAN</name>
<protein>
    <submittedName>
        <fullName evidence="2">Uncharacterized protein</fullName>
    </submittedName>
</protein>
<proteinExistence type="predicted"/>